<dbReference type="AlphaFoldDB" id="A0A0J9WJV1"/>
<reference evidence="1" key="1">
    <citation type="submission" date="2007-04" db="EMBL/GenBank/DDBJ databases">
        <authorList>
            <consortium name="The Broad Institute Genome Sequencing Platform"/>
            <person name="Birren B."/>
            <person name="Lander E."/>
            <person name="Galagan J."/>
            <person name="Nusbaum C."/>
            <person name="Devon K."/>
            <person name="Ma L.-J."/>
            <person name="Jaffe D."/>
            <person name="Butler J."/>
            <person name="Alvarez P."/>
            <person name="Gnerre S."/>
            <person name="Grabherr M."/>
            <person name="Kleber M."/>
            <person name="Mauceli E."/>
            <person name="Brockman W."/>
            <person name="MacCallum I.A."/>
            <person name="Young S."/>
            <person name="LaButti K."/>
            <person name="DeCaprio D."/>
            <person name="Crawford M."/>
            <person name="Koehrsen M."/>
            <person name="Engels R."/>
            <person name="Montgomery P."/>
            <person name="Pearson M."/>
            <person name="Howarth C."/>
            <person name="Larson L."/>
            <person name="White J."/>
            <person name="O'Leary S."/>
            <person name="Kodira C."/>
            <person name="Zeng Q."/>
            <person name="Yandava C."/>
            <person name="Alvarado L."/>
            <person name="Kistler C."/>
            <person name="Shim W.-B."/>
            <person name="Kang S."/>
            <person name="Woloshuk C."/>
        </authorList>
    </citation>
    <scope>NUCLEOTIDE SEQUENCE</scope>
    <source>
        <strain evidence="1">4287</strain>
    </source>
</reference>
<dbReference type="RefSeq" id="XP_018238967.1">
    <property type="nucleotide sequence ID" value="XM_018398935.1"/>
</dbReference>
<protein>
    <submittedName>
        <fullName evidence="1">Uncharacterized protein</fullName>
    </submittedName>
</protein>
<reference evidence="1" key="2">
    <citation type="journal article" date="2010" name="Nature">
        <title>Comparative genomics reveals mobile pathogenicity chromosomes in Fusarium.</title>
        <authorList>
            <person name="Ma L.J."/>
            <person name="van der Does H.C."/>
            <person name="Borkovich K.A."/>
            <person name="Coleman J.J."/>
            <person name="Daboussi M.J."/>
            <person name="Di Pietro A."/>
            <person name="Dufresne M."/>
            <person name="Freitag M."/>
            <person name="Grabherr M."/>
            <person name="Henrissat B."/>
            <person name="Houterman P.M."/>
            <person name="Kang S."/>
            <person name="Shim W.B."/>
            <person name="Woloshuk C."/>
            <person name="Xie X."/>
            <person name="Xu J.R."/>
            <person name="Antoniw J."/>
            <person name="Baker S.E."/>
            <person name="Bluhm B.H."/>
            <person name="Breakspear A."/>
            <person name="Brown D.W."/>
            <person name="Butchko R.A."/>
            <person name="Chapman S."/>
            <person name="Coulson R."/>
            <person name="Coutinho P.M."/>
            <person name="Danchin E.G."/>
            <person name="Diener A."/>
            <person name="Gale L.R."/>
            <person name="Gardiner D.M."/>
            <person name="Goff S."/>
            <person name="Hammond-Kosack K.E."/>
            <person name="Hilburn K."/>
            <person name="Hua-Van A."/>
            <person name="Jonkers W."/>
            <person name="Kazan K."/>
            <person name="Kodira C.D."/>
            <person name="Koehrsen M."/>
            <person name="Kumar L."/>
            <person name="Lee Y.H."/>
            <person name="Li L."/>
            <person name="Manners J.M."/>
            <person name="Miranda-Saavedra D."/>
            <person name="Mukherjee M."/>
            <person name="Park G."/>
            <person name="Park J."/>
            <person name="Park S.Y."/>
            <person name="Proctor R.H."/>
            <person name="Regev A."/>
            <person name="Ruiz-Roldan M.C."/>
            <person name="Sain D."/>
            <person name="Sakthikumar S."/>
            <person name="Sykes S."/>
            <person name="Schwartz D.C."/>
            <person name="Turgeon B.G."/>
            <person name="Wapinski I."/>
            <person name="Yoder O."/>
            <person name="Young S."/>
            <person name="Zeng Q."/>
            <person name="Zhou S."/>
            <person name="Galagan J."/>
            <person name="Cuomo C.A."/>
            <person name="Kistler H.C."/>
            <person name="Rep M."/>
        </authorList>
    </citation>
    <scope>NUCLEOTIDE SEQUENCE [LARGE SCALE GENOMIC DNA]</scope>
    <source>
        <strain evidence="1">4287</strain>
    </source>
</reference>
<proteinExistence type="predicted"/>
<gene>
    <name evidence="1" type="ORF">FOXG_18791</name>
</gene>
<organism evidence="1 2">
    <name type="scientific">Fusarium oxysporum f. sp. lycopersici (strain 4287 / CBS 123668 / FGSC 9935 / NRRL 34936)</name>
    <name type="common">Fusarium vascular wilt of tomato</name>
    <dbReference type="NCBI Taxonomy" id="426428"/>
    <lineage>
        <taxon>Eukaryota</taxon>
        <taxon>Fungi</taxon>
        <taxon>Dikarya</taxon>
        <taxon>Ascomycota</taxon>
        <taxon>Pezizomycotina</taxon>
        <taxon>Sordariomycetes</taxon>
        <taxon>Hypocreomycetidae</taxon>
        <taxon>Hypocreales</taxon>
        <taxon>Nectriaceae</taxon>
        <taxon>Fusarium</taxon>
        <taxon>Fusarium oxysporum species complex</taxon>
    </lineage>
</organism>
<dbReference type="KEGG" id="fox:FOXG_18791"/>
<dbReference type="Proteomes" id="UP000009097">
    <property type="component" value="Unassembled WGS sequence"/>
</dbReference>
<evidence type="ECO:0000313" key="2">
    <source>
        <dbReference type="Proteomes" id="UP000009097"/>
    </source>
</evidence>
<dbReference type="GeneID" id="28959497"/>
<accession>A0A0J9WJV1</accession>
<dbReference type="VEuPathDB" id="FungiDB:FOXG_18791"/>
<name>A0A0J9WJV1_FUSO4</name>
<sequence length="30" mass="3290">MSRLLETLFRNSPTPRTLAILGSVKGSSEK</sequence>
<evidence type="ECO:0000313" key="1">
    <source>
        <dbReference type="EMBL" id="KNB00922.1"/>
    </source>
</evidence>
<dbReference type="EMBL" id="DS231699">
    <property type="protein sequence ID" value="KNB00922.1"/>
    <property type="molecule type" value="Genomic_DNA"/>
</dbReference>